<dbReference type="GO" id="GO:0003723">
    <property type="term" value="F:RNA binding"/>
    <property type="evidence" value="ECO:0007669"/>
    <property type="project" value="TreeGrafter"/>
</dbReference>
<organism evidence="3 4">
    <name type="scientific">Penicillium digitatum</name>
    <name type="common">Green mold</name>
    <dbReference type="NCBI Taxonomy" id="36651"/>
    <lineage>
        <taxon>Eukaryota</taxon>
        <taxon>Fungi</taxon>
        <taxon>Dikarya</taxon>
        <taxon>Ascomycota</taxon>
        <taxon>Pezizomycotina</taxon>
        <taxon>Eurotiomycetes</taxon>
        <taxon>Eurotiomycetidae</taxon>
        <taxon>Eurotiales</taxon>
        <taxon>Aspergillaceae</taxon>
        <taxon>Penicillium</taxon>
    </lineage>
</organism>
<accession>A0A7T6XVF6</accession>
<dbReference type="Proteomes" id="UP000595662">
    <property type="component" value="Chromosome 6"/>
</dbReference>
<evidence type="ECO:0000256" key="1">
    <source>
        <dbReference type="SAM" id="MobiDB-lite"/>
    </source>
</evidence>
<dbReference type="InterPro" id="IPR018812">
    <property type="entry name" value="SAK_HAD"/>
</dbReference>
<dbReference type="GO" id="GO:0032040">
    <property type="term" value="C:small-subunit processome"/>
    <property type="evidence" value="ECO:0007669"/>
    <property type="project" value="TreeGrafter"/>
</dbReference>
<name>A0A7T6XVF6_PENDI</name>
<dbReference type="EMBL" id="CP060779">
    <property type="protein sequence ID" value="QQK48105.1"/>
    <property type="molecule type" value="Genomic_DNA"/>
</dbReference>
<protein>
    <submittedName>
        <fullName evidence="3">Tat pathway signal sequence</fullName>
    </submittedName>
</protein>
<evidence type="ECO:0000259" key="2">
    <source>
        <dbReference type="Pfam" id="PF10307"/>
    </source>
</evidence>
<dbReference type="RefSeq" id="XP_014538216.2">
    <property type="nucleotide sequence ID" value="XM_014682730.2"/>
</dbReference>
<dbReference type="PANTHER" id="PTHR10335">
    <property type="entry name" value="RRNA 2-O-METHYLTRANSFERASE FIBRILLARIN"/>
    <property type="match status" value="1"/>
</dbReference>
<dbReference type="VEuPathDB" id="FungiDB:PDIP_08310"/>
<sequence length="695" mass="78008">MPYSTGSGIHRPHTITSLRRWSIVNKELPAVPQIRAIHVYDFDNTLFLSPLPNPQLWHGSSIGFLQTNDSFATGGWWHDPNILAATGKGMEIEEPRKWEGWWNEQILSLVRNSMEQKDALTVLLTGRSEAGFSDIIKRMVASQRLEFDLIGLKPEVGPNGQRFATTMNFKQNFLEDLVFTYEQAAEIRVYEDRVRHVKGFRDFFEDLNRDLQSGPSTARMPIVAEVIQVTEGCTYLDPVTETAEVQRMVNAHNLTLRNPALNVTKSRCGRMYIKRVVFYTGYLVSPEVSNSMTQNLLAPLLPPGLAESNDLKYMANSILITPRPAPRSILDKVGGMGKKLKWQVTGTGNLENKIWAARVAPIPATETYHTENPLPIVVLAVRKGARLIDAGKIQNWHPIPADRAMTFETVVGEKVVLRVEDSGEHRQGEQPLNRSQKRRFQQEDDNIVWPPSQNTGYDIPSYGRGNFHSTQRGGGDGRSQFDDSPRGRGAHRGRGRGVGRGRGNNTRGRGRGRGRGEYYQYRSLDDHSNGHDGAHDGKSGYNGGGGLQFWKRYDDFENRFEPHNQFPAASSMLNFGNQYIEDLAWKSARSASEIFKITTQKTVMKWEDTCVGGIEPSSTRRPLIPYTRASEPTIPPSSFAMAEQVPTACHLAWKPYLTQSTLWFKSALNFNLGPGVVSPSKVRKKTGLDINLLSK</sequence>
<dbReference type="GO" id="GO:1990259">
    <property type="term" value="F:histone H2AQ104 methyltransferase activity"/>
    <property type="evidence" value="ECO:0007669"/>
    <property type="project" value="TreeGrafter"/>
</dbReference>
<evidence type="ECO:0000313" key="3">
    <source>
        <dbReference type="EMBL" id="QQK48105.1"/>
    </source>
</evidence>
<feature type="compositionally biased region" description="Basic residues" evidence="1">
    <location>
        <begin position="488"/>
        <end position="499"/>
    </location>
</feature>
<evidence type="ECO:0000313" key="4">
    <source>
        <dbReference type="Proteomes" id="UP000595662"/>
    </source>
</evidence>
<dbReference type="Pfam" id="PF10307">
    <property type="entry name" value="HAD_SAK_1"/>
    <property type="match status" value="1"/>
</dbReference>
<dbReference type="KEGG" id="pdp:PDIP_08310"/>
<gene>
    <name evidence="3" type="ORF">Pdw03_5740</name>
</gene>
<proteinExistence type="predicted"/>
<reference evidence="3 4" key="1">
    <citation type="submission" date="2020-08" db="EMBL/GenBank/DDBJ databases">
        <title>The completed genome sequence of the pathogenic ascomycete fungus Penicillium digitatum.</title>
        <authorList>
            <person name="Wang M."/>
        </authorList>
    </citation>
    <scope>NUCLEOTIDE SEQUENCE [LARGE SCALE GENOMIC DNA]</scope>
    <source>
        <strain evidence="3 4">PdW03</strain>
    </source>
</reference>
<feature type="region of interest" description="Disordered" evidence="1">
    <location>
        <begin position="421"/>
        <end position="516"/>
    </location>
</feature>
<dbReference type="AlphaFoldDB" id="A0A7T6XVF6"/>
<dbReference type="GeneID" id="26229154"/>
<dbReference type="GO" id="GO:0031428">
    <property type="term" value="C:box C/D methylation guide snoRNP complex"/>
    <property type="evidence" value="ECO:0007669"/>
    <property type="project" value="TreeGrafter"/>
</dbReference>
<dbReference type="GO" id="GO:0000494">
    <property type="term" value="P:box C/D sno(s)RNA 3'-end processing"/>
    <property type="evidence" value="ECO:0007669"/>
    <property type="project" value="TreeGrafter"/>
</dbReference>
<dbReference type="GO" id="GO:0008649">
    <property type="term" value="F:rRNA methyltransferase activity"/>
    <property type="evidence" value="ECO:0007669"/>
    <property type="project" value="TreeGrafter"/>
</dbReference>
<dbReference type="PANTHER" id="PTHR10335:SF23">
    <property type="entry name" value="OB FOLD-CONTAINING PROTEIN, NUCLEIC ACID BINDING"/>
    <property type="match status" value="1"/>
</dbReference>
<feature type="domain" description="Swiss Army Knife RNA repair protein HAD" evidence="2">
    <location>
        <begin position="49"/>
        <end position="253"/>
    </location>
</feature>